<keyword evidence="2" id="KW-1185">Reference proteome</keyword>
<gene>
    <name evidence="1" type="ORF">IE53DRAFT_390007</name>
</gene>
<accession>A0ACD0NPW6</accession>
<reference evidence="1 2" key="1">
    <citation type="journal article" date="2018" name="Mol. Biol. Evol.">
        <title>Broad Genomic Sampling Reveals a Smut Pathogenic Ancestry of the Fungal Clade Ustilaginomycotina.</title>
        <authorList>
            <person name="Kijpornyongpan T."/>
            <person name="Mondo S.J."/>
            <person name="Barry K."/>
            <person name="Sandor L."/>
            <person name="Lee J."/>
            <person name="Lipzen A."/>
            <person name="Pangilinan J."/>
            <person name="LaButti K."/>
            <person name="Hainaut M."/>
            <person name="Henrissat B."/>
            <person name="Grigoriev I.V."/>
            <person name="Spatafora J.W."/>
            <person name="Aime M.C."/>
        </authorList>
    </citation>
    <scope>NUCLEOTIDE SEQUENCE [LARGE SCALE GENOMIC DNA]</scope>
    <source>
        <strain evidence="1 2">SA 807</strain>
    </source>
</reference>
<dbReference type="Proteomes" id="UP000245626">
    <property type="component" value="Unassembled WGS sequence"/>
</dbReference>
<evidence type="ECO:0000313" key="2">
    <source>
        <dbReference type="Proteomes" id="UP000245626"/>
    </source>
</evidence>
<evidence type="ECO:0000313" key="1">
    <source>
        <dbReference type="EMBL" id="PWN47842.1"/>
    </source>
</evidence>
<sequence length="132" mass="13143">MGSCMSRTGPSKSGGQRLGGGVGGGGGPAAATSKPNSRGKAATATYGSDEQGAKIGTSSAAPSSPEAAREARAKAAEARAQAESLRGTGGSAGNSGTDGSKVRPGKLSKALEEQKKNPRVEQEEMPERIVWD</sequence>
<organism evidence="1 2">
    <name type="scientific">Violaceomyces palustris</name>
    <dbReference type="NCBI Taxonomy" id="1673888"/>
    <lineage>
        <taxon>Eukaryota</taxon>
        <taxon>Fungi</taxon>
        <taxon>Dikarya</taxon>
        <taxon>Basidiomycota</taxon>
        <taxon>Ustilaginomycotina</taxon>
        <taxon>Ustilaginomycetes</taxon>
        <taxon>Violaceomycetales</taxon>
        <taxon>Violaceomycetaceae</taxon>
        <taxon>Violaceomyces</taxon>
    </lineage>
</organism>
<protein>
    <submittedName>
        <fullName evidence="1">Uncharacterized protein</fullName>
    </submittedName>
</protein>
<name>A0ACD0NPW6_9BASI</name>
<proteinExistence type="predicted"/>
<dbReference type="EMBL" id="KZ820325">
    <property type="protein sequence ID" value="PWN47842.1"/>
    <property type="molecule type" value="Genomic_DNA"/>
</dbReference>